<evidence type="ECO:0000256" key="5">
    <source>
        <dbReference type="ARBA" id="ARBA00022491"/>
    </source>
</evidence>
<evidence type="ECO:0000259" key="14">
    <source>
        <dbReference type="Pfam" id="PF04153"/>
    </source>
</evidence>
<dbReference type="Pfam" id="PF04065">
    <property type="entry name" value="Not3"/>
    <property type="match status" value="1"/>
</dbReference>
<feature type="compositionally biased region" description="Low complexity" evidence="12">
    <location>
        <begin position="260"/>
        <end position="291"/>
    </location>
</feature>
<dbReference type="PIRSF" id="PIRSF005290">
    <property type="entry name" value="NOT_su_3_5"/>
    <property type="match status" value="1"/>
</dbReference>
<evidence type="ECO:0000259" key="13">
    <source>
        <dbReference type="Pfam" id="PF04065"/>
    </source>
</evidence>
<sequence length="823" mass="90606">MADKRKLQGEIDRCLKKVTEGVETFEDIWQKVHNATNANQKEKYEADLKKEIKKLQRLRDQIKTWMASNDIKDKRTLQDNRKLIETQMERFKVVERETKTKAYSKEGLGLATKIDPATKEREEARIWITEVLDRLQIEVDQIESEIEQVYAGSRKKKLDRDRQDKVDELQEWADKHRHHNQQWETILRMLDNGTIEPDDIKKLQDDMDYYLECYKEPDFQENEYMYDDLDLEVDIASVNALATSPDDDIDVILNHVPLSPSSTIPPNSPGTPGTPGTPVTPTTPVTPGVGTKISLNSPRKNSKNGSSQGSTSSSPPRTSSLKTNSIGQQSFTQASSGTISSPVIIKASNTPAKVVNSMMHSNAFENHESSNGEEQSLKTPPPNTPPPPVSGYAVAASAQQNHVDSGPVSPPASAVTSRLVNHVSSAAPTIPNSISRLASLAGNSTDQSVQSNHLPETESIPSSMSDFVSSIASLSITSPPTISTATQPSQPNSMPQPSPGLSSVIGIKPATSSVVPTPVQSVSTSLTSSVPPSSVPSSVQSSDLSGFNLSMAPPMVSNSSSLLSNSTVSMGDPLVHVPSSNPPTSILNGSHLMSNPGVSQASTSNSFSSLKSIAAQAVATAGLNNPISAPTDYSAESRGLFDSSGSQTADDSKVVQETNTAHLQPLLGVAPLGPVPLNKERCYQLAMLEAAYHHLPLPADSEKVRHCLPRNPYPTPPHHHQHPPQHVDSIEFFQRLSTETLFFIFYYQEGTRAQYLAAKALKKQSWRFHTKYMMWFQRHEEPKAITDEYEQGTYIYFDYEKWGQRKKEGFTFEYRYLEDKELP</sequence>
<feature type="coiled-coil region" evidence="11">
    <location>
        <begin position="132"/>
        <end position="175"/>
    </location>
</feature>
<evidence type="ECO:0000256" key="1">
    <source>
        <dbReference type="ARBA" id="ARBA00004123"/>
    </source>
</evidence>
<evidence type="ECO:0008006" key="17">
    <source>
        <dbReference type="Google" id="ProtNLM"/>
    </source>
</evidence>
<keyword evidence="9 10" id="KW-0539">Nucleus</keyword>
<feature type="coiled-coil region" evidence="11">
    <location>
        <begin position="38"/>
        <end position="68"/>
    </location>
</feature>
<feature type="region of interest" description="Disordered" evidence="12">
    <location>
        <begin position="478"/>
        <end position="506"/>
    </location>
</feature>
<evidence type="ECO:0000256" key="10">
    <source>
        <dbReference type="PIRNR" id="PIRNR005290"/>
    </source>
</evidence>
<keyword evidence="8 10" id="KW-0804">Transcription</keyword>
<accession>A0ABN8QRZ0</accession>
<keyword evidence="4 10" id="KW-0963">Cytoplasm</keyword>
<keyword evidence="5 10" id="KW-0678">Repressor</keyword>
<evidence type="ECO:0000256" key="12">
    <source>
        <dbReference type="SAM" id="MobiDB-lite"/>
    </source>
</evidence>
<dbReference type="InterPro" id="IPR007282">
    <property type="entry name" value="NOT2/3/5_C"/>
</dbReference>
<proteinExistence type="inferred from homology"/>
<dbReference type="Gene3D" id="2.30.30.1020">
    <property type="entry name" value="CCR4-NOT complex subunit 2/3/5, C-terminal domain"/>
    <property type="match status" value="1"/>
</dbReference>
<evidence type="ECO:0000256" key="6">
    <source>
        <dbReference type="ARBA" id="ARBA00022553"/>
    </source>
</evidence>
<evidence type="ECO:0000256" key="4">
    <source>
        <dbReference type="ARBA" id="ARBA00022490"/>
    </source>
</evidence>
<organism evidence="15 16">
    <name type="scientific">Porites lobata</name>
    <dbReference type="NCBI Taxonomy" id="104759"/>
    <lineage>
        <taxon>Eukaryota</taxon>
        <taxon>Metazoa</taxon>
        <taxon>Cnidaria</taxon>
        <taxon>Anthozoa</taxon>
        <taxon>Hexacorallia</taxon>
        <taxon>Scleractinia</taxon>
        <taxon>Fungiina</taxon>
        <taxon>Poritidae</taxon>
        <taxon>Porites</taxon>
    </lineage>
</organism>
<dbReference type="InterPro" id="IPR038635">
    <property type="entry name" value="CCR4-NOT_su2/3/5_C_sf"/>
</dbReference>
<dbReference type="PANTHER" id="PTHR23326">
    <property type="entry name" value="CCR4 NOT-RELATED"/>
    <property type="match status" value="1"/>
</dbReference>
<dbReference type="Pfam" id="PF04153">
    <property type="entry name" value="NOT2_3_5_C"/>
    <property type="match status" value="1"/>
</dbReference>
<keyword evidence="11" id="KW-0175">Coiled coil</keyword>
<name>A0ABN8QRZ0_9CNID</name>
<feature type="compositionally biased region" description="Low complexity" evidence="12">
    <location>
        <begin position="478"/>
        <end position="495"/>
    </location>
</feature>
<feature type="compositionally biased region" description="Pro residues" evidence="12">
    <location>
        <begin position="379"/>
        <end position="389"/>
    </location>
</feature>
<dbReference type="InterPro" id="IPR040168">
    <property type="entry name" value="Not2/3/5"/>
</dbReference>
<comment type="subcellular location">
    <subcellularLocation>
        <location evidence="2 10">Cytoplasm</location>
    </subcellularLocation>
    <subcellularLocation>
        <location evidence="1 10">Nucleus</location>
    </subcellularLocation>
</comment>
<dbReference type="InterPro" id="IPR007207">
    <property type="entry name" value="Not_N"/>
</dbReference>
<keyword evidence="16" id="KW-1185">Reference proteome</keyword>
<evidence type="ECO:0000313" key="15">
    <source>
        <dbReference type="EMBL" id="CAH3169621.1"/>
    </source>
</evidence>
<evidence type="ECO:0000256" key="2">
    <source>
        <dbReference type="ARBA" id="ARBA00004496"/>
    </source>
</evidence>
<evidence type="ECO:0000256" key="11">
    <source>
        <dbReference type="SAM" id="Coils"/>
    </source>
</evidence>
<feature type="domain" description="CCR4-Not complex component Not N-terminal" evidence="13">
    <location>
        <begin position="4"/>
        <end position="232"/>
    </location>
</feature>
<feature type="compositionally biased region" description="Polar residues" evidence="12">
    <location>
        <begin position="321"/>
        <end position="338"/>
    </location>
</feature>
<reference evidence="15 16" key="1">
    <citation type="submission" date="2022-05" db="EMBL/GenBank/DDBJ databases">
        <authorList>
            <consortium name="Genoscope - CEA"/>
            <person name="William W."/>
        </authorList>
    </citation>
    <scope>NUCLEOTIDE SEQUENCE [LARGE SCALE GENOMIC DNA]</scope>
</reference>
<evidence type="ECO:0000256" key="9">
    <source>
        <dbReference type="ARBA" id="ARBA00023242"/>
    </source>
</evidence>
<evidence type="ECO:0000313" key="16">
    <source>
        <dbReference type="Proteomes" id="UP001159405"/>
    </source>
</evidence>
<comment type="similarity">
    <text evidence="3 10">Belongs to the CNOT2/3/5 family.</text>
</comment>
<dbReference type="EMBL" id="CALNXK010000151">
    <property type="protein sequence ID" value="CAH3169621.1"/>
    <property type="molecule type" value="Genomic_DNA"/>
</dbReference>
<protein>
    <recommendedName>
        <fullName evidence="17">CCR4-NOT transcription complex subunit 3</fullName>
    </recommendedName>
</protein>
<evidence type="ECO:0000256" key="7">
    <source>
        <dbReference type="ARBA" id="ARBA00023015"/>
    </source>
</evidence>
<feature type="domain" description="NOT2/NOT3/NOT5 C-terminal" evidence="14">
    <location>
        <begin position="693"/>
        <end position="817"/>
    </location>
</feature>
<gene>
    <name evidence="15" type="ORF">PLOB_00010202</name>
</gene>
<feature type="compositionally biased region" description="Low complexity" evidence="12">
    <location>
        <begin position="303"/>
        <end position="320"/>
    </location>
</feature>
<evidence type="ECO:0000256" key="8">
    <source>
        <dbReference type="ARBA" id="ARBA00023163"/>
    </source>
</evidence>
<feature type="region of interest" description="Disordered" evidence="12">
    <location>
        <begin position="260"/>
        <end position="338"/>
    </location>
</feature>
<keyword evidence="7 10" id="KW-0805">Transcription regulation</keyword>
<feature type="region of interest" description="Disordered" evidence="12">
    <location>
        <begin position="366"/>
        <end position="392"/>
    </location>
</feature>
<dbReference type="Proteomes" id="UP001159405">
    <property type="component" value="Unassembled WGS sequence"/>
</dbReference>
<dbReference type="InterPro" id="IPR012270">
    <property type="entry name" value="CCR4-NOT_su3/5"/>
</dbReference>
<keyword evidence="6" id="KW-0597">Phosphoprotein</keyword>
<evidence type="ECO:0000256" key="3">
    <source>
        <dbReference type="ARBA" id="ARBA00007682"/>
    </source>
</evidence>
<comment type="caution">
    <text evidence="15">The sequence shown here is derived from an EMBL/GenBank/DDBJ whole genome shotgun (WGS) entry which is preliminary data.</text>
</comment>